<gene>
    <name evidence="1" type="ORF">NT6N_01580</name>
</gene>
<dbReference type="InterPro" id="IPR006311">
    <property type="entry name" value="TAT_signal"/>
</dbReference>
<dbReference type="PANTHER" id="PTHR43737:SF1">
    <property type="entry name" value="DUF1501 DOMAIN-CONTAINING PROTEIN"/>
    <property type="match status" value="1"/>
</dbReference>
<reference evidence="1" key="1">
    <citation type="submission" date="2024-07" db="EMBL/GenBank/DDBJ databases">
        <title>Complete genome sequence of Verrucomicrobiaceae bacterium NT6N.</title>
        <authorList>
            <person name="Huang C."/>
            <person name="Takami H."/>
            <person name="Hamasaki K."/>
        </authorList>
    </citation>
    <scope>NUCLEOTIDE SEQUENCE</scope>
    <source>
        <strain evidence="1">NT6N</strain>
    </source>
</reference>
<evidence type="ECO:0008006" key="2">
    <source>
        <dbReference type="Google" id="ProtNLM"/>
    </source>
</evidence>
<proteinExistence type="predicted"/>
<name>A0AAT9FGM9_9BACT</name>
<dbReference type="PANTHER" id="PTHR43737">
    <property type="entry name" value="BLL7424 PROTEIN"/>
    <property type="match status" value="1"/>
</dbReference>
<dbReference type="AlphaFoldDB" id="A0AAT9FGM9"/>
<dbReference type="KEGG" id="osu:NT6N_01580"/>
<dbReference type="Pfam" id="PF07394">
    <property type="entry name" value="DUF1501"/>
    <property type="match status" value="1"/>
</dbReference>
<dbReference type="PROSITE" id="PS51318">
    <property type="entry name" value="TAT"/>
    <property type="match status" value="1"/>
</dbReference>
<evidence type="ECO:0000313" key="1">
    <source>
        <dbReference type="EMBL" id="BDS05118.1"/>
    </source>
</evidence>
<dbReference type="EMBL" id="AP026866">
    <property type="protein sequence ID" value="BDS05118.1"/>
    <property type="molecule type" value="Genomic_DNA"/>
</dbReference>
<dbReference type="InterPro" id="IPR010869">
    <property type="entry name" value="DUF1501"/>
</dbReference>
<protein>
    <recommendedName>
        <fullName evidence="2">DUF1501 domain-containing protein</fullName>
    </recommendedName>
</protein>
<accession>A0AAT9FGM9</accession>
<organism evidence="1">
    <name type="scientific">Oceaniferula spumae</name>
    <dbReference type="NCBI Taxonomy" id="2979115"/>
    <lineage>
        <taxon>Bacteria</taxon>
        <taxon>Pseudomonadati</taxon>
        <taxon>Verrucomicrobiota</taxon>
        <taxon>Verrucomicrobiia</taxon>
        <taxon>Verrucomicrobiales</taxon>
        <taxon>Verrucomicrobiaceae</taxon>
        <taxon>Oceaniferula</taxon>
    </lineage>
</organism>
<sequence length="524" mass="55943">MKKHQKEELHSRRDFLRQSACASLGVTGLVNALAQMRLITASMAAGDAGGDYKAIVCLFLAGGNDANNMLLPMGDPTSEEARADYEAARGVLALDRNTLHALNIPTEAPATPTKAFEKHYGPSFQSLGVHPDAQPLADLFNAGDLAFIANVGTLAYPVPTRADYINRTVPVPEQLFSHSNQQTQWQSSISDKPFTSGWGGRVAELLNASYNSGSNVSMSISLAGINSFQVGTAGGVSQYVVNPSGTVSLEGYGTNYANAYNTPGDPSSGYKDSNTARRLKAYEDIMKLTHENLLEDQYNKIVQRARETEGAVGVALSAAAATGVDFETHFANAPTKLGDQLKMVSKLIAGCSPLGNNRQIFFVQVGGYDTHQSMLSDHSELMDELSQALLSFRNTLSDTLLDAFNDVVTFTASDFARTLTPNGENAATDGSDHAWGSHAIVMGGPVHGGDIYGHYPPLKTGDTPGSIDSHSSRGRLIPDTSVDQYSAVLANWFGADANSLEAMFPNLPRFDDPLTSSTANMAFL</sequence>